<proteinExistence type="predicted"/>
<sequence>MRPQFFTAAKILRKARESALQGRTEEAVREYQRGINLLRTLPPEHARDVLLSHLYLAHYQTLVLEEKTREVALESLHLGVSYARSTRDPLARAVAEECMSGASVQL</sequence>
<evidence type="ECO:0008006" key="3">
    <source>
        <dbReference type="Google" id="ProtNLM"/>
    </source>
</evidence>
<evidence type="ECO:0000313" key="2">
    <source>
        <dbReference type="Proteomes" id="UP000321306"/>
    </source>
</evidence>
<organism evidence="1 2">
    <name type="scientific">Deinococcus cellulosilyticus (strain DSM 18568 / NBRC 106333 / KACC 11606 / 5516J-15)</name>
    <dbReference type="NCBI Taxonomy" id="1223518"/>
    <lineage>
        <taxon>Bacteria</taxon>
        <taxon>Thermotogati</taxon>
        <taxon>Deinococcota</taxon>
        <taxon>Deinococci</taxon>
        <taxon>Deinococcales</taxon>
        <taxon>Deinococcaceae</taxon>
        <taxon>Deinococcus</taxon>
    </lineage>
</organism>
<accession>A0A511N126</accession>
<protein>
    <recommendedName>
        <fullName evidence="3">Tetratricopeptide repeat protein</fullName>
    </recommendedName>
</protein>
<dbReference type="RefSeq" id="WP_146884323.1">
    <property type="nucleotide sequence ID" value="NZ_BJXB01000008.1"/>
</dbReference>
<gene>
    <name evidence="1" type="ORF">DC3_21440</name>
</gene>
<dbReference type="EMBL" id="BJXB01000008">
    <property type="protein sequence ID" value="GEM46509.1"/>
    <property type="molecule type" value="Genomic_DNA"/>
</dbReference>
<reference evidence="1 2" key="1">
    <citation type="submission" date="2019-07" db="EMBL/GenBank/DDBJ databases">
        <title>Whole genome shotgun sequence of Deinococcus cellulosilyticus NBRC 106333.</title>
        <authorList>
            <person name="Hosoyama A."/>
            <person name="Uohara A."/>
            <person name="Ohji S."/>
            <person name="Ichikawa N."/>
        </authorList>
    </citation>
    <scope>NUCLEOTIDE SEQUENCE [LARGE SCALE GENOMIC DNA]</scope>
    <source>
        <strain evidence="1 2">NBRC 106333</strain>
    </source>
</reference>
<dbReference type="AlphaFoldDB" id="A0A511N126"/>
<dbReference type="OrthoDB" id="69507at2"/>
<dbReference type="Proteomes" id="UP000321306">
    <property type="component" value="Unassembled WGS sequence"/>
</dbReference>
<comment type="caution">
    <text evidence="1">The sequence shown here is derived from an EMBL/GenBank/DDBJ whole genome shotgun (WGS) entry which is preliminary data.</text>
</comment>
<name>A0A511N126_DEIC1</name>
<evidence type="ECO:0000313" key="1">
    <source>
        <dbReference type="EMBL" id="GEM46509.1"/>
    </source>
</evidence>
<keyword evidence="2" id="KW-1185">Reference proteome</keyword>